<evidence type="ECO:0000256" key="1">
    <source>
        <dbReference type="ARBA" id="ARBA00007847"/>
    </source>
</evidence>
<reference evidence="4" key="1">
    <citation type="submission" date="2014-11" db="EMBL/GenBank/DDBJ databases">
        <authorList>
            <person name="Wibberg D."/>
        </authorList>
    </citation>
    <scope>NUCLEOTIDE SEQUENCE [LARGE SCALE GENOMIC DNA]</scope>
    <source>
        <strain evidence="4">L3</strain>
    </source>
</reference>
<dbReference type="Pfam" id="PF01177">
    <property type="entry name" value="Asp_Glu_race"/>
    <property type="match status" value="1"/>
</dbReference>
<comment type="similarity">
    <text evidence="1">Belongs to the aspartate/glutamate racemases family.</text>
</comment>
<dbReference type="EMBL" id="LN824141">
    <property type="protein sequence ID" value="CEP78188.1"/>
    <property type="molecule type" value="Genomic_DNA"/>
</dbReference>
<proteinExistence type="inferred from homology"/>
<keyword evidence="4" id="KW-1185">Reference proteome</keyword>
<dbReference type="InterPro" id="IPR015942">
    <property type="entry name" value="Asp/Glu/hydantoin_racemase"/>
</dbReference>
<evidence type="ECO:0000313" key="3">
    <source>
        <dbReference type="EMBL" id="CEP78188.1"/>
    </source>
</evidence>
<name>A0A0C7NY31_DEFTU</name>
<dbReference type="NCBIfam" id="TIGR00035">
    <property type="entry name" value="asp_race"/>
    <property type="match status" value="1"/>
</dbReference>
<dbReference type="STRING" id="1006576.DTL3_0884"/>
<dbReference type="HOGENOM" id="CLU_055360_2_2_0"/>
<dbReference type="PANTHER" id="PTHR21198">
    <property type="entry name" value="GLUTAMATE RACEMASE"/>
    <property type="match status" value="1"/>
</dbReference>
<dbReference type="SUPFAM" id="SSF53681">
    <property type="entry name" value="Aspartate/glutamate racemase"/>
    <property type="match status" value="2"/>
</dbReference>
<dbReference type="Proteomes" id="UP000032809">
    <property type="component" value="Chromosome I"/>
</dbReference>
<keyword evidence="2 3" id="KW-0413">Isomerase</keyword>
<organism evidence="3 4">
    <name type="scientific">Defluviitoga tunisiensis</name>
    <dbReference type="NCBI Taxonomy" id="1006576"/>
    <lineage>
        <taxon>Bacteria</taxon>
        <taxon>Thermotogati</taxon>
        <taxon>Thermotogota</taxon>
        <taxon>Thermotogae</taxon>
        <taxon>Petrotogales</taxon>
        <taxon>Petrotogaceae</taxon>
        <taxon>Defluviitoga</taxon>
    </lineage>
</organism>
<dbReference type="Gene3D" id="3.40.50.1860">
    <property type="match status" value="2"/>
</dbReference>
<dbReference type="PANTHER" id="PTHR21198:SF7">
    <property type="entry name" value="ASPARTATE-GLUTAMATE RACEMASE FAMILY"/>
    <property type="match status" value="1"/>
</dbReference>
<accession>A0A0C7NY31</accession>
<dbReference type="GO" id="GO:0047689">
    <property type="term" value="F:aspartate racemase activity"/>
    <property type="evidence" value="ECO:0007669"/>
    <property type="project" value="UniProtKB-EC"/>
</dbReference>
<sequence length="222" mass="25274">MGPAATVEFLNILITKYPANCDQEYPKIFLLMNPQIPDRNKALFENGENPTPYLKEGLYTLKKWGADFLAVPCNAAHYFIDTFIDELNTPFIHIIEQTIIKAKRISPNGAWIISTLSTRKTNLYGKYARKEDYILFYPDWKLLEDIQKAVDLVKAGNIKESGKRLEPLLKKLWKEKNVPIIAGCTELPLAYKEANLPTDLMISSLEALADGCIDFWLKGLFS</sequence>
<dbReference type="InterPro" id="IPR001920">
    <property type="entry name" value="Asp/Glu_race"/>
</dbReference>
<evidence type="ECO:0000313" key="4">
    <source>
        <dbReference type="Proteomes" id="UP000032809"/>
    </source>
</evidence>
<gene>
    <name evidence="3" type="primary">racX</name>
    <name evidence="3" type="ORF">DTL3_0884</name>
</gene>
<dbReference type="OrthoDB" id="9803739at2"/>
<dbReference type="InterPro" id="IPR004380">
    <property type="entry name" value="Asp_race"/>
</dbReference>
<dbReference type="KEGG" id="dtn:DTL3_0884"/>
<dbReference type="AlphaFoldDB" id="A0A0C7NY31"/>
<protein>
    <submittedName>
        <fullName evidence="3">Aspartate racemase</fullName>
        <ecNumber evidence="3">5.1.1.13</ecNumber>
    </submittedName>
</protein>
<dbReference type="EC" id="5.1.1.13" evidence="3"/>
<evidence type="ECO:0000256" key="2">
    <source>
        <dbReference type="ARBA" id="ARBA00023235"/>
    </source>
</evidence>